<evidence type="ECO:0000313" key="2">
    <source>
        <dbReference type="EMBL" id="KFE36291.1"/>
    </source>
</evidence>
<sequence length="90" mass="9495">MTSPVLLFALALVLGFILGLFHFGSLKRVSDLYLGGRGVGLAIALQLARLALLVVVMVWLAREGALPLLAAALGLILARVVVLRFTKGQA</sequence>
<organism evidence="2 3">
    <name type="scientific">Thioclava atlantica</name>
    <dbReference type="NCBI Taxonomy" id="1317124"/>
    <lineage>
        <taxon>Bacteria</taxon>
        <taxon>Pseudomonadati</taxon>
        <taxon>Pseudomonadota</taxon>
        <taxon>Alphaproteobacteria</taxon>
        <taxon>Rhodobacterales</taxon>
        <taxon>Paracoccaceae</taxon>
        <taxon>Thioclava</taxon>
    </lineage>
</organism>
<dbReference type="RefSeq" id="WP_038143788.1">
    <property type="nucleotide sequence ID" value="NZ_AQRC01000002.1"/>
</dbReference>
<evidence type="ECO:0000256" key="1">
    <source>
        <dbReference type="SAM" id="Phobius"/>
    </source>
</evidence>
<dbReference type="PATRIC" id="fig|1317124.6.peg.652"/>
<accession>A0A085TZZ4</accession>
<feature type="transmembrane region" description="Helical" evidence="1">
    <location>
        <begin position="6"/>
        <end position="26"/>
    </location>
</feature>
<dbReference type="Proteomes" id="UP000028607">
    <property type="component" value="Unassembled WGS sequence"/>
</dbReference>
<dbReference type="STRING" id="1317124.DW2_03244"/>
<gene>
    <name evidence="2" type="ORF">DW2_03244</name>
</gene>
<comment type="caution">
    <text evidence="2">The sequence shown here is derived from an EMBL/GenBank/DDBJ whole genome shotgun (WGS) entry which is preliminary data.</text>
</comment>
<keyword evidence="3" id="KW-1185">Reference proteome</keyword>
<name>A0A085TZZ4_9RHOB</name>
<feature type="transmembrane region" description="Helical" evidence="1">
    <location>
        <begin position="38"/>
        <end position="60"/>
    </location>
</feature>
<keyword evidence="1" id="KW-0472">Membrane</keyword>
<dbReference type="Pfam" id="PF12966">
    <property type="entry name" value="AtpR"/>
    <property type="match status" value="1"/>
</dbReference>
<evidence type="ECO:0000313" key="3">
    <source>
        <dbReference type="Proteomes" id="UP000028607"/>
    </source>
</evidence>
<dbReference type="InterPro" id="IPR017581">
    <property type="entry name" value="AtpR-like"/>
</dbReference>
<keyword evidence="1" id="KW-0812">Transmembrane</keyword>
<reference evidence="3" key="1">
    <citation type="submission" date="2013-04" db="EMBL/GenBank/DDBJ databases">
        <title>Thioclava sp. 13D2W-2 Genome Sequencing.</title>
        <authorList>
            <person name="Lai Q."/>
            <person name="Li G."/>
            <person name="Shao Z."/>
        </authorList>
    </citation>
    <scope>NUCLEOTIDE SEQUENCE [LARGE SCALE GENOMIC DNA]</scope>
    <source>
        <strain evidence="3">13D2W-2</strain>
    </source>
</reference>
<dbReference type="eggNOG" id="ENOG503172U">
    <property type="taxonomic scope" value="Bacteria"/>
</dbReference>
<evidence type="ECO:0008006" key="4">
    <source>
        <dbReference type="Google" id="ProtNLM"/>
    </source>
</evidence>
<proteinExistence type="predicted"/>
<dbReference type="AlphaFoldDB" id="A0A085TZZ4"/>
<dbReference type="EMBL" id="AQRC01000002">
    <property type="protein sequence ID" value="KFE36291.1"/>
    <property type="molecule type" value="Genomic_DNA"/>
</dbReference>
<keyword evidence="1" id="KW-1133">Transmembrane helix</keyword>
<feature type="transmembrane region" description="Helical" evidence="1">
    <location>
        <begin position="66"/>
        <end position="85"/>
    </location>
</feature>
<reference evidence="2 3" key="2">
    <citation type="journal article" date="2015" name="Antonie Van Leeuwenhoek">
        <title>Thioclava indica sp. nov., isolated from surface seawater of the Indian Ocean.</title>
        <authorList>
            <person name="Liu Y."/>
            <person name="Lai Q."/>
            <person name="Du J."/>
            <person name="Xu H."/>
            <person name="Jiang L."/>
            <person name="Shao Z."/>
        </authorList>
    </citation>
    <scope>NUCLEOTIDE SEQUENCE [LARGE SCALE GENOMIC DNA]</scope>
    <source>
        <strain evidence="2 3">13D2W-2</strain>
    </source>
</reference>
<protein>
    <recommendedName>
        <fullName evidence="4">N-ATPase, AtpR subunit</fullName>
    </recommendedName>
</protein>